<keyword evidence="6" id="KW-1185">Reference proteome</keyword>
<dbReference type="Pfam" id="PF22507">
    <property type="entry name" value="DUF6994"/>
    <property type="match status" value="1"/>
</dbReference>
<accession>A0A081JG56</accession>
<dbReference type="GeneID" id="93937129"/>
<protein>
    <submittedName>
        <fullName evidence="3">Uncharacterized protein</fullName>
    </submittedName>
</protein>
<evidence type="ECO:0000313" key="1">
    <source>
        <dbReference type="EMBL" id="MCW8678565.1"/>
    </source>
</evidence>
<evidence type="ECO:0000313" key="6">
    <source>
        <dbReference type="Proteomes" id="UP001209889"/>
    </source>
</evidence>
<organism evidence="3 5">
    <name type="scientific">Streptococcus macedonicus</name>
    <name type="common">Streptococcus gallolyticus macedonicus</name>
    <dbReference type="NCBI Taxonomy" id="59310"/>
    <lineage>
        <taxon>Bacteria</taxon>
        <taxon>Bacillati</taxon>
        <taxon>Bacillota</taxon>
        <taxon>Bacilli</taxon>
        <taxon>Lactobacillales</taxon>
        <taxon>Streptococcaceae</taxon>
        <taxon>Streptococcus</taxon>
    </lineage>
</organism>
<dbReference type="RefSeq" id="WP_014295064.1">
    <property type="nucleotide sequence ID" value="NZ_CP113440.1"/>
</dbReference>
<dbReference type="EMBL" id="CP113440">
    <property type="protein sequence ID" value="WAK62920.1"/>
    <property type="molecule type" value="Genomic_DNA"/>
</dbReference>
<reference evidence="3" key="2">
    <citation type="submission" date="2022-11" db="EMBL/GenBank/DDBJ databases">
        <title>Streptococcus macedonicus and Acinetobacter baumannii: co-inhabitants of the cheese production environment.</title>
        <authorList>
            <person name="Johnson J."/>
        </authorList>
    </citation>
    <scope>NUCLEOTIDE SEQUENCE</scope>
    <source>
        <strain evidence="3">E37</strain>
    </source>
</reference>
<sequence>MRVYKENINHFNAFYRSDYYSYLKENDYDCVDKIFSSLYEDPDDCDASLYQELGRKFDLLARKNYLVEEVEGQKIRLAADIICGRKQLVDFRNNNYEEWIVDYERVRSNLNLHFLWPKHKAPTINTYRYSRYLDRIDCLLFDLKCYFEGQNTPMALVYQRETTVIWLKRFKNFSDFIDRMQLNAFVDTDYNVLDISKGQAKIIDRIYSRKEVKGTIETYIENMLQLNVEGKFI</sequence>
<dbReference type="InterPro" id="IPR054263">
    <property type="entry name" value="DUF6994"/>
</dbReference>
<dbReference type="EMBL" id="JAPHJC010000037">
    <property type="protein sequence ID" value="MCW8678565.1"/>
    <property type="molecule type" value="Genomic_DNA"/>
</dbReference>
<dbReference type="EMBL" id="PEBN01000043">
    <property type="protein sequence ID" value="PHV56349.1"/>
    <property type="molecule type" value="Genomic_DNA"/>
</dbReference>
<dbReference type="Proteomes" id="UP000221763">
    <property type="component" value="Unassembled WGS sequence"/>
</dbReference>
<dbReference type="Proteomes" id="UP001209889">
    <property type="component" value="Unassembled WGS sequence"/>
</dbReference>
<reference evidence="3" key="3">
    <citation type="submission" date="2022-11" db="EMBL/GenBank/DDBJ databases">
        <authorList>
            <person name="Johnson J.D."/>
        </authorList>
    </citation>
    <scope>NUCLEOTIDE SEQUENCE</scope>
    <source>
        <strain evidence="1">E28</strain>
        <strain evidence="3">E37</strain>
    </source>
</reference>
<evidence type="ECO:0000313" key="3">
    <source>
        <dbReference type="EMBL" id="WAK62920.1"/>
    </source>
</evidence>
<evidence type="ECO:0000313" key="2">
    <source>
        <dbReference type="EMBL" id="PHV56349.1"/>
    </source>
</evidence>
<gene>
    <name evidence="2" type="ORF">CS009_08570</name>
    <name evidence="3" type="ORF">OQG81_09500</name>
    <name evidence="1" type="ORF">OQH01_08725</name>
</gene>
<dbReference type="Proteomes" id="UP001156410">
    <property type="component" value="Chromosome"/>
</dbReference>
<evidence type="ECO:0000313" key="4">
    <source>
        <dbReference type="Proteomes" id="UP000221763"/>
    </source>
</evidence>
<reference evidence="2 4" key="1">
    <citation type="submission" date="2017-10" db="EMBL/GenBank/DDBJ databases">
        <title>Whole-genome sequence of three Streptococcus macedonicus strains isolated from Italian cheeses of the Veneto region.</title>
        <authorList>
            <person name="Treu L."/>
            <person name="De Diego-Diaz B."/>
            <person name="Papadimitriou K."/>
            <person name="Tsakalidou E."/>
            <person name="Corich V."/>
            <person name="Giacomini A."/>
        </authorList>
    </citation>
    <scope>NUCLEOTIDE SEQUENCE [LARGE SCALE GENOMIC DNA]</scope>
    <source>
        <strain evidence="2 4">19AS</strain>
    </source>
</reference>
<proteinExistence type="predicted"/>
<evidence type="ECO:0000313" key="5">
    <source>
        <dbReference type="Proteomes" id="UP001156410"/>
    </source>
</evidence>
<name>A0A081JG56_STRMC</name>
<reference evidence="1" key="4">
    <citation type="submission" date="2024-05" db="EMBL/GenBank/DDBJ databases">
        <title>Streptococcus macedonicus and Acinetobacter baumannii: co-inhabitants of the cheese production environment.</title>
        <authorList>
            <person name="Johnson J."/>
            <person name="Curtin C."/>
            <person name="Waite-Cusic J."/>
        </authorList>
    </citation>
    <scope>NUCLEOTIDE SEQUENCE</scope>
    <source>
        <strain evidence="1">E28</strain>
    </source>
</reference>
<dbReference type="AlphaFoldDB" id="A0A081JG56"/>